<gene>
    <name evidence="2" type="ORF">HJO_14922</name>
</gene>
<dbReference type="Gene3D" id="3.30.1540.10">
    <property type="entry name" value="formyl-coa transferase, domain 3"/>
    <property type="match status" value="1"/>
</dbReference>
<dbReference type="PANTHER" id="PTHR48207:SF3">
    <property type="entry name" value="SUCCINATE--HYDROXYMETHYLGLUTARATE COA-TRANSFERASE"/>
    <property type="match status" value="1"/>
</dbReference>
<dbReference type="PANTHER" id="PTHR48207">
    <property type="entry name" value="SUCCINATE--HYDROXYMETHYLGLUTARATE COA-TRANSFERASE"/>
    <property type="match status" value="1"/>
</dbReference>
<dbReference type="InterPro" id="IPR023606">
    <property type="entry name" value="CoA-Trfase_III_dom_1_sf"/>
</dbReference>
<dbReference type="AlphaFoldDB" id="A0A059FFY0"/>
<sequence length="386" mass="41309">MVMGPTVGLILADLGAEVIKVEPIGGDKTRRLGGSGAGYFPMYNRNKKSVALDLKSDEGRDIALRLVDSADIFVENFRPGALDALGFGYDALSKRNPGLVYCSEKGFLDGPYAHRTALDEVAQMMGGLAYMTGPPGRPLRAGASVIDVGGGMFGAIAILSALHQRSMSGTGQYVSSALFETTAFFVGQHIAQKAVTGVAAAPMPARVSAWAVYDVFDVKNDQKVFVGVVSDSQWAAFCAAFDLEDWAEDPDLATNTGRVARREYILPRLRDLFCEYSSDTLMAKLELCGLPFAPISRPQDLCDDPHLNANGGLIEMTLADGKTAKLPSLPISMAGVRHGLYANPPRIGEHTSEILASLDFSARMIEDLCDRQIAQVDTVPPDKADG</sequence>
<organism evidence="2 3">
    <name type="scientific">Hyphomonas johnsonii MHS-2</name>
    <dbReference type="NCBI Taxonomy" id="1280950"/>
    <lineage>
        <taxon>Bacteria</taxon>
        <taxon>Pseudomonadati</taxon>
        <taxon>Pseudomonadota</taxon>
        <taxon>Alphaproteobacteria</taxon>
        <taxon>Hyphomonadales</taxon>
        <taxon>Hyphomonadaceae</taxon>
        <taxon>Hyphomonas</taxon>
    </lineage>
</organism>
<dbReference type="Pfam" id="PF02515">
    <property type="entry name" value="CoA_transf_3"/>
    <property type="match status" value="1"/>
</dbReference>
<keyword evidence="3" id="KW-1185">Reference proteome</keyword>
<reference evidence="2 3" key="1">
    <citation type="journal article" date="2014" name="Antonie Van Leeuwenhoek">
        <title>Hyphomonas beringensis sp. nov. and Hyphomonas chukchiensis sp. nov., isolated from surface seawater of the Bering Sea and Chukchi Sea.</title>
        <authorList>
            <person name="Li C."/>
            <person name="Lai Q."/>
            <person name="Li G."/>
            <person name="Dong C."/>
            <person name="Wang J."/>
            <person name="Liao Y."/>
            <person name="Shao Z."/>
        </authorList>
    </citation>
    <scope>NUCLEOTIDE SEQUENCE [LARGE SCALE GENOMIC DNA]</scope>
    <source>
        <strain evidence="2 3">MHS-2</strain>
    </source>
</reference>
<evidence type="ECO:0000313" key="2">
    <source>
        <dbReference type="EMBL" id="KCZ89520.1"/>
    </source>
</evidence>
<comment type="caution">
    <text evidence="2">The sequence shown here is derived from an EMBL/GenBank/DDBJ whole genome shotgun (WGS) entry which is preliminary data.</text>
</comment>
<dbReference type="InterPro" id="IPR003673">
    <property type="entry name" value="CoA-Trfase_fam_III"/>
</dbReference>
<dbReference type="InterPro" id="IPR050483">
    <property type="entry name" value="CoA-transferase_III_domain"/>
</dbReference>
<dbReference type="PATRIC" id="fig|1280950.3.peg.2996"/>
<evidence type="ECO:0000256" key="1">
    <source>
        <dbReference type="ARBA" id="ARBA00022679"/>
    </source>
</evidence>
<dbReference type="Proteomes" id="UP000025171">
    <property type="component" value="Unassembled WGS sequence"/>
</dbReference>
<name>A0A059FFY0_9PROT</name>
<dbReference type="Gene3D" id="3.40.50.10540">
    <property type="entry name" value="Crotonobetainyl-coa:carnitine coa-transferase, domain 1"/>
    <property type="match status" value="1"/>
</dbReference>
<dbReference type="InterPro" id="IPR044855">
    <property type="entry name" value="CoA-Trfase_III_dom3_sf"/>
</dbReference>
<protein>
    <submittedName>
        <fullName evidence="2">L-carnitine dehydratase</fullName>
    </submittedName>
</protein>
<dbReference type="STRING" id="1280950.HJO_14922"/>
<keyword evidence="1" id="KW-0808">Transferase</keyword>
<accession>A0A059FFY0</accession>
<dbReference type="eggNOG" id="COG1804">
    <property type="taxonomic scope" value="Bacteria"/>
</dbReference>
<proteinExistence type="predicted"/>
<evidence type="ECO:0000313" key="3">
    <source>
        <dbReference type="Proteomes" id="UP000025171"/>
    </source>
</evidence>
<dbReference type="SUPFAM" id="SSF89796">
    <property type="entry name" value="CoA-transferase family III (CaiB/BaiF)"/>
    <property type="match status" value="1"/>
</dbReference>
<dbReference type="EMBL" id="ARYK01000008">
    <property type="protein sequence ID" value="KCZ89520.1"/>
    <property type="molecule type" value="Genomic_DNA"/>
</dbReference>
<dbReference type="GO" id="GO:0008410">
    <property type="term" value="F:CoA-transferase activity"/>
    <property type="evidence" value="ECO:0007669"/>
    <property type="project" value="TreeGrafter"/>
</dbReference>